<evidence type="ECO:0000256" key="1">
    <source>
        <dbReference type="ARBA" id="ARBA00023063"/>
    </source>
</evidence>
<gene>
    <name evidence="3" type="ORF">MELA_02384</name>
</gene>
<dbReference type="EMBL" id="CABIKM010000039">
    <property type="protein sequence ID" value="VUZ85990.1"/>
    <property type="molecule type" value="Genomic_DNA"/>
</dbReference>
<keyword evidence="4" id="KW-1185">Reference proteome</keyword>
<reference evidence="3 4" key="1">
    <citation type="submission" date="2019-07" db="EMBL/GenBank/DDBJ databases">
        <authorList>
            <person name="Cremers G."/>
        </authorList>
    </citation>
    <scope>NUCLEOTIDE SEQUENCE [LARGE SCALE GENOMIC DNA]</scope>
</reference>
<name>A0A564ZKX7_9BACT</name>
<accession>A0A564ZKX7</accession>
<dbReference type="GO" id="GO:0051082">
    <property type="term" value="F:unfolded protein binding"/>
    <property type="evidence" value="ECO:0007669"/>
    <property type="project" value="InterPro"/>
</dbReference>
<feature type="region of interest" description="Disordered" evidence="2">
    <location>
        <begin position="255"/>
        <end position="282"/>
    </location>
</feature>
<proteinExistence type="predicted"/>
<evidence type="ECO:0000256" key="2">
    <source>
        <dbReference type="SAM" id="MobiDB-lite"/>
    </source>
</evidence>
<feature type="compositionally biased region" description="Polar residues" evidence="2">
    <location>
        <begin position="158"/>
        <end position="175"/>
    </location>
</feature>
<protein>
    <submittedName>
        <fullName evidence="3">Nitrate reductase delta subunit</fullName>
    </submittedName>
</protein>
<keyword evidence="1" id="KW-0534">Nitrate assimilation</keyword>
<sequence length="302" mass="33761">MVRTIDSTAVNLALDRLGRLLQYPDDDLPVAVREARALIGSIVPAADEELAAFELFVKDHNRDDWRQIYTDAFDLDPLFKIYIGYHLFGETYKRSHFLVKLNEHYADHGYDCAPELPDHLATVLRFLPSCDHETFREGLIMEGIVPSIKQMLGKSPASGPQENSAARPSKPQSLQDAIRAAQSAFYRPDDIQASWHPEAFGQGVATKGLQSADNVDGLPPNLYPTEDDEFDRSACGPCPLAGGSMADDLGMQLKGVPEHEKERDMRKEEVRKGEEERQSHPYAHVLRALERVVDTLRTPAVP</sequence>
<dbReference type="PANTHER" id="PTHR43680:SF2">
    <property type="entry name" value="NITRATE REDUCTASE MOLYBDENUM COFACTOR ASSEMBLY CHAPERONE NARJ"/>
    <property type="match status" value="1"/>
</dbReference>
<dbReference type="GO" id="GO:0051131">
    <property type="term" value="P:chaperone-mediated protein complex assembly"/>
    <property type="evidence" value="ECO:0007669"/>
    <property type="project" value="InterPro"/>
</dbReference>
<feature type="region of interest" description="Disordered" evidence="2">
    <location>
        <begin position="151"/>
        <end position="177"/>
    </location>
</feature>
<dbReference type="PANTHER" id="PTHR43680">
    <property type="entry name" value="NITRATE REDUCTASE MOLYBDENUM COFACTOR ASSEMBLY CHAPERONE"/>
    <property type="match status" value="1"/>
</dbReference>
<evidence type="ECO:0000313" key="4">
    <source>
        <dbReference type="Proteomes" id="UP000334340"/>
    </source>
</evidence>
<dbReference type="SUPFAM" id="SSF89155">
    <property type="entry name" value="TorD-like"/>
    <property type="match status" value="1"/>
</dbReference>
<dbReference type="Pfam" id="PF02613">
    <property type="entry name" value="Nitrate_red_del"/>
    <property type="match status" value="1"/>
</dbReference>
<dbReference type="AlphaFoldDB" id="A0A564ZKX7"/>
<evidence type="ECO:0000313" key="3">
    <source>
        <dbReference type="EMBL" id="VUZ85990.1"/>
    </source>
</evidence>
<dbReference type="GO" id="GO:0016530">
    <property type="term" value="F:metallochaperone activity"/>
    <property type="evidence" value="ECO:0007669"/>
    <property type="project" value="TreeGrafter"/>
</dbReference>
<dbReference type="Proteomes" id="UP000334340">
    <property type="component" value="Unassembled WGS sequence"/>
</dbReference>
<dbReference type="InterPro" id="IPR036411">
    <property type="entry name" value="TorD-like_sf"/>
</dbReference>
<feature type="compositionally biased region" description="Basic and acidic residues" evidence="2">
    <location>
        <begin position="256"/>
        <end position="279"/>
    </location>
</feature>
<dbReference type="InterPro" id="IPR020945">
    <property type="entry name" value="DMSO/NO3_reduct_chaperone"/>
</dbReference>
<organism evidence="3 4">
    <name type="scientific">Candidatus Methylomirabilis lanthanidiphila</name>
    <dbReference type="NCBI Taxonomy" id="2211376"/>
    <lineage>
        <taxon>Bacteria</taxon>
        <taxon>Candidatus Methylomirabilota</taxon>
        <taxon>Candidatus Methylomirabilia</taxon>
        <taxon>Candidatus Methylomirabilales</taxon>
        <taxon>Candidatus Methylomirabilaceae</taxon>
        <taxon>Candidatus Methylomirabilis</taxon>
    </lineage>
</organism>
<dbReference type="GO" id="GO:0042128">
    <property type="term" value="P:nitrate assimilation"/>
    <property type="evidence" value="ECO:0007669"/>
    <property type="project" value="UniProtKB-KW"/>
</dbReference>
<dbReference type="InterPro" id="IPR003765">
    <property type="entry name" value="NO3_reductase_chaperone_NarJ"/>
</dbReference>